<comment type="caution">
    <text evidence="2">The sequence shown here is derived from an EMBL/GenBank/DDBJ whole genome shotgun (WGS) entry which is preliminary data.</text>
</comment>
<accession>A0ABP7A2B1</accession>
<organism evidence="2 3">
    <name type="scientific">Nonomuraea rosea</name>
    <dbReference type="NCBI Taxonomy" id="638574"/>
    <lineage>
        <taxon>Bacteria</taxon>
        <taxon>Bacillati</taxon>
        <taxon>Actinomycetota</taxon>
        <taxon>Actinomycetes</taxon>
        <taxon>Streptosporangiales</taxon>
        <taxon>Streptosporangiaceae</taxon>
        <taxon>Nonomuraea</taxon>
    </lineage>
</organism>
<evidence type="ECO:0008006" key="4">
    <source>
        <dbReference type="Google" id="ProtNLM"/>
    </source>
</evidence>
<evidence type="ECO:0000313" key="2">
    <source>
        <dbReference type="EMBL" id="GAA3623556.1"/>
    </source>
</evidence>
<proteinExistence type="predicted"/>
<feature type="compositionally biased region" description="Polar residues" evidence="1">
    <location>
        <begin position="241"/>
        <end position="252"/>
    </location>
</feature>
<sequence length="297" mass="30608">MVIRGLPECGADPDAVGGRERGIGREPVERSWVPALAATVMLAVGCGGPGGSGGRAGPPARALPNIQPAGNIDPTEGNGDAPDPTSATCRICQEMLRKRQNKALAKRMDQEAARHGSTRGSTADPGARAVALLCAGVAKANMGLYKEALKSLDAADEHREDLPDEVRPQLLELHYHAELVSATAVGDRGRTQEAIDGLTEIGKNPDKYVREACGVEPTPAPCATPTSSRSESPSSEPETSVTPHPQNSSTEPTDGTTSTGGATDTPESQPDDGPRTTDDGNNVPPDTDGGAPAPTES</sequence>
<name>A0ABP7A2B1_9ACTN</name>
<evidence type="ECO:0000256" key="1">
    <source>
        <dbReference type="SAM" id="MobiDB-lite"/>
    </source>
</evidence>
<dbReference type="Proteomes" id="UP001500630">
    <property type="component" value="Unassembled WGS sequence"/>
</dbReference>
<protein>
    <recommendedName>
        <fullName evidence="4">Tetratricopeptide repeat protein</fullName>
    </recommendedName>
</protein>
<feature type="region of interest" description="Disordered" evidence="1">
    <location>
        <begin position="1"/>
        <end position="22"/>
    </location>
</feature>
<feature type="region of interest" description="Disordered" evidence="1">
    <location>
        <begin position="65"/>
        <end position="84"/>
    </location>
</feature>
<evidence type="ECO:0000313" key="3">
    <source>
        <dbReference type="Proteomes" id="UP001500630"/>
    </source>
</evidence>
<keyword evidence="3" id="KW-1185">Reference proteome</keyword>
<dbReference type="EMBL" id="BAABDQ010000071">
    <property type="protein sequence ID" value="GAA3623556.1"/>
    <property type="molecule type" value="Genomic_DNA"/>
</dbReference>
<gene>
    <name evidence="2" type="ORF">GCM10022419_131490</name>
</gene>
<feature type="compositionally biased region" description="Low complexity" evidence="1">
    <location>
        <begin position="253"/>
        <end position="265"/>
    </location>
</feature>
<feature type="region of interest" description="Disordered" evidence="1">
    <location>
        <begin position="213"/>
        <end position="297"/>
    </location>
</feature>
<feature type="compositionally biased region" description="Low complexity" evidence="1">
    <location>
        <begin position="221"/>
        <end position="240"/>
    </location>
</feature>
<reference evidence="3" key="1">
    <citation type="journal article" date="2019" name="Int. J. Syst. Evol. Microbiol.">
        <title>The Global Catalogue of Microorganisms (GCM) 10K type strain sequencing project: providing services to taxonomists for standard genome sequencing and annotation.</title>
        <authorList>
            <consortium name="The Broad Institute Genomics Platform"/>
            <consortium name="The Broad Institute Genome Sequencing Center for Infectious Disease"/>
            <person name="Wu L."/>
            <person name="Ma J."/>
        </authorList>
    </citation>
    <scope>NUCLEOTIDE SEQUENCE [LARGE SCALE GENOMIC DNA]</scope>
    <source>
        <strain evidence="3">JCM 17326</strain>
    </source>
</reference>